<dbReference type="RefSeq" id="WP_307430954.1">
    <property type="nucleotide sequence ID" value="NZ_JAUSVK010000001.1"/>
</dbReference>
<reference evidence="2 3" key="1">
    <citation type="submission" date="2023-07" db="EMBL/GenBank/DDBJ databases">
        <title>Genomic Encyclopedia of Type Strains, Phase IV (KMG-IV): sequencing the most valuable type-strain genomes for metagenomic binning, comparative biology and taxonomic classification.</title>
        <authorList>
            <person name="Goeker M."/>
        </authorList>
    </citation>
    <scope>NUCLEOTIDE SEQUENCE [LARGE SCALE GENOMIC DNA]</scope>
    <source>
        <strain evidence="2 3">DSM 5896</strain>
    </source>
</reference>
<feature type="signal peptide" evidence="1">
    <location>
        <begin position="1"/>
        <end position="20"/>
    </location>
</feature>
<keyword evidence="1" id="KW-0732">Signal</keyword>
<organism evidence="2 3">
    <name type="scientific">Labrys monachus</name>
    <dbReference type="NCBI Taxonomy" id="217067"/>
    <lineage>
        <taxon>Bacteria</taxon>
        <taxon>Pseudomonadati</taxon>
        <taxon>Pseudomonadota</taxon>
        <taxon>Alphaproteobacteria</taxon>
        <taxon>Hyphomicrobiales</taxon>
        <taxon>Xanthobacteraceae</taxon>
        <taxon>Labrys</taxon>
    </lineage>
</organism>
<keyword evidence="3" id="KW-1185">Reference proteome</keyword>
<evidence type="ECO:0000256" key="1">
    <source>
        <dbReference type="SAM" id="SignalP"/>
    </source>
</evidence>
<dbReference type="Proteomes" id="UP001237448">
    <property type="component" value="Unassembled WGS sequence"/>
</dbReference>
<dbReference type="EMBL" id="JAUSVK010000001">
    <property type="protein sequence ID" value="MDQ0394260.1"/>
    <property type="molecule type" value="Genomic_DNA"/>
</dbReference>
<proteinExistence type="predicted"/>
<evidence type="ECO:0000313" key="3">
    <source>
        <dbReference type="Proteomes" id="UP001237448"/>
    </source>
</evidence>
<evidence type="ECO:0000313" key="2">
    <source>
        <dbReference type="EMBL" id="MDQ0394260.1"/>
    </source>
</evidence>
<gene>
    <name evidence="2" type="ORF">J3R73_004052</name>
</gene>
<accession>A0ABU0FJN4</accession>
<sequence>MIPRYIVLLAALAAATPACAQNIASFVVPNDDGYGVDACLESGNACGQPIATEWCVANGYSRAINYRQQTAADITGSIRQPTEIAAAQPHAIVITCEK</sequence>
<comment type="caution">
    <text evidence="2">The sequence shown here is derived from an EMBL/GenBank/DDBJ whole genome shotgun (WGS) entry which is preliminary data.</text>
</comment>
<name>A0ABU0FJN4_9HYPH</name>
<protein>
    <submittedName>
        <fullName evidence="2">Uncharacterized protein</fullName>
    </submittedName>
</protein>
<feature type="chain" id="PRO_5045919737" evidence="1">
    <location>
        <begin position="21"/>
        <end position="98"/>
    </location>
</feature>